<accession>A0A8K0JPQ0</accession>
<keyword evidence="5" id="KW-0862">Zinc</keyword>
<feature type="transmembrane region" description="Helical" evidence="7">
    <location>
        <begin position="814"/>
        <end position="834"/>
    </location>
</feature>
<evidence type="ECO:0008006" key="10">
    <source>
        <dbReference type="Google" id="ProtNLM"/>
    </source>
</evidence>
<proteinExistence type="predicted"/>
<comment type="subcellular location">
    <subcellularLocation>
        <location evidence="1">Membrane</location>
        <topology evidence="1">Multi-pass membrane protein</topology>
    </subcellularLocation>
</comment>
<feature type="region of interest" description="Disordered" evidence="6">
    <location>
        <begin position="150"/>
        <end position="186"/>
    </location>
</feature>
<dbReference type="InterPro" id="IPR004254">
    <property type="entry name" value="AdipoR/HlyIII-related"/>
</dbReference>
<evidence type="ECO:0000256" key="7">
    <source>
        <dbReference type="SAM" id="Phobius"/>
    </source>
</evidence>
<protein>
    <recommendedName>
        <fullName evidence="10">HlyIII-domain-containing protein</fullName>
    </recommendedName>
</protein>
<dbReference type="EMBL" id="JABELV010000019">
    <property type="protein sequence ID" value="KAG7566874.1"/>
    <property type="molecule type" value="Genomic_DNA"/>
</dbReference>
<feature type="binding site" evidence="5">
    <location>
        <position position="816"/>
    </location>
    <ligand>
        <name>Zn(2+)</name>
        <dbReference type="ChEBI" id="CHEBI:29105"/>
    </ligand>
</feature>
<organism evidence="8 9">
    <name type="scientific">Filobasidium floriforme</name>
    <dbReference type="NCBI Taxonomy" id="5210"/>
    <lineage>
        <taxon>Eukaryota</taxon>
        <taxon>Fungi</taxon>
        <taxon>Dikarya</taxon>
        <taxon>Basidiomycota</taxon>
        <taxon>Agaricomycotina</taxon>
        <taxon>Tremellomycetes</taxon>
        <taxon>Filobasidiales</taxon>
        <taxon>Filobasidiaceae</taxon>
        <taxon>Filobasidium</taxon>
    </lineage>
</organism>
<keyword evidence="4 7" id="KW-0472">Membrane</keyword>
<dbReference type="GO" id="GO:0006882">
    <property type="term" value="P:intracellular zinc ion homeostasis"/>
    <property type="evidence" value="ECO:0007669"/>
    <property type="project" value="TreeGrafter"/>
</dbReference>
<feature type="region of interest" description="Disordered" evidence="6">
    <location>
        <begin position="340"/>
        <end position="431"/>
    </location>
</feature>
<dbReference type="Pfam" id="PF03006">
    <property type="entry name" value="HlyIII"/>
    <property type="match status" value="1"/>
</dbReference>
<comment type="caution">
    <text evidence="8">The sequence shown here is derived from an EMBL/GenBank/DDBJ whole genome shotgun (WGS) entry which is preliminary data.</text>
</comment>
<feature type="region of interest" description="Disordered" evidence="6">
    <location>
        <begin position="1"/>
        <end position="66"/>
    </location>
</feature>
<feature type="region of interest" description="Disordered" evidence="6">
    <location>
        <begin position="471"/>
        <end position="491"/>
    </location>
</feature>
<evidence type="ECO:0000256" key="5">
    <source>
        <dbReference type="PIRSR" id="PIRSR604254-1"/>
    </source>
</evidence>
<evidence type="ECO:0000256" key="2">
    <source>
        <dbReference type="ARBA" id="ARBA00022692"/>
    </source>
</evidence>
<evidence type="ECO:0000256" key="1">
    <source>
        <dbReference type="ARBA" id="ARBA00004141"/>
    </source>
</evidence>
<dbReference type="GO" id="GO:0016020">
    <property type="term" value="C:membrane"/>
    <property type="evidence" value="ECO:0007669"/>
    <property type="project" value="UniProtKB-SubCell"/>
</dbReference>
<feature type="transmembrane region" description="Helical" evidence="7">
    <location>
        <begin position="615"/>
        <end position="635"/>
    </location>
</feature>
<dbReference type="PANTHER" id="PTHR20855:SF97">
    <property type="entry name" value="ADIPOR-LIKE RECEPTOR IZH3-RELATED"/>
    <property type="match status" value="1"/>
</dbReference>
<feature type="compositionally biased region" description="Polar residues" evidence="6">
    <location>
        <begin position="12"/>
        <end position="21"/>
    </location>
</feature>
<dbReference type="GO" id="GO:0046872">
    <property type="term" value="F:metal ion binding"/>
    <property type="evidence" value="ECO:0007669"/>
    <property type="project" value="UniProtKB-KW"/>
</dbReference>
<feature type="binding site" evidence="5">
    <location>
        <position position="668"/>
    </location>
    <ligand>
        <name>Zn(2+)</name>
        <dbReference type="ChEBI" id="CHEBI:29105"/>
    </ligand>
</feature>
<evidence type="ECO:0000256" key="3">
    <source>
        <dbReference type="ARBA" id="ARBA00022989"/>
    </source>
</evidence>
<keyword evidence="2 7" id="KW-0812">Transmembrane</keyword>
<feature type="compositionally biased region" description="Low complexity" evidence="6">
    <location>
        <begin position="150"/>
        <end position="166"/>
    </location>
</feature>
<reference evidence="8" key="1">
    <citation type="submission" date="2020-04" db="EMBL/GenBank/DDBJ databases">
        <title>Analysis of mating type loci in Filobasidium floriforme.</title>
        <authorList>
            <person name="Nowrousian M."/>
        </authorList>
    </citation>
    <scope>NUCLEOTIDE SEQUENCE</scope>
    <source>
        <strain evidence="8">CBS 6242</strain>
    </source>
</reference>
<evidence type="ECO:0000256" key="6">
    <source>
        <dbReference type="SAM" id="MobiDB-lite"/>
    </source>
</evidence>
<feature type="compositionally biased region" description="Low complexity" evidence="6">
    <location>
        <begin position="43"/>
        <end position="52"/>
    </location>
</feature>
<dbReference type="GO" id="GO:0038023">
    <property type="term" value="F:signaling receptor activity"/>
    <property type="evidence" value="ECO:0007669"/>
    <property type="project" value="TreeGrafter"/>
</dbReference>
<feature type="binding site" evidence="5">
    <location>
        <position position="812"/>
    </location>
    <ligand>
        <name>Zn(2+)</name>
        <dbReference type="ChEBI" id="CHEBI:29105"/>
    </ligand>
</feature>
<dbReference type="AlphaFoldDB" id="A0A8K0JPQ0"/>
<keyword evidence="5" id="KW-0479">Metal-binding</keyword>
<evidence type="ECO:0000256" key="4">
    <source>
        <dbReference type="ARBA" id="ARBA00023136"/>
    </source>
</evidence>
<dbReference type="Proteomes" id="UP000812966">
    <property type="component" value="Unassembled WGS sequence"/>
</dbReference>
<gene>
    <name evidence="8" type="ORF">FFLO_01375</name>
</gene>
<evidence type="ECO:0000313" key="8">
    <source>
        <dbReference type="EMBL" id="KAG7566874.1"/>
    </source>
</evidence>
<feature type="transmembrane region" description="Helical" evidence="7">
    <location>
        <begin position="712"/>
        <end position="731"/>
    </location>
</feature>
<sequence length="885" mass="97368">MAERPAFRSTRSEQPIRTNYISDDEEELDIPPVSSAVGLGLESNSASSSSTHGHAHAYGNTSNRNRSRQDSLSAYLHGMDLQYPALASLRDALLGYLGEAEMIVMERIKGRQAAEARESGSESYFNTPAQSDGCQPEHLDAAALGLYSETGNTETLGSTSTSTSSTLRRRGKALRRSLSGSLPTPQLPSPEALLAHLSAIREDVISSLPAIPSIIPFGLPSLPSRASMASMSSFTNLAQAGNVNVPGFLQGLPQRLGVLHDHLPGLIGTGFPYHHQLDISAGLEYDRAASPPPTPVTPTGLASRLSAENRRRVMGLVKNLLPSEDWSGWEKLGWEDYDDDEDEEDYPTWTAPSSSSKSRSGLGMIRRSQSYKSTSSSSSSYANKTRSEGEQASAKSNLSPKNMIKRLYNPSHFPPSKPNRESEIEEEPEYLFPNKTPAAAMRRQQSYAVKREVRELRRARSVSLSALGERKGIATGPGMGPGAEMRRTKSRDDGTVWKVILTDSEGEDEDGRAGRKVGKGIDKALNLEVREEEEGEELEVEIEQVATLDVGPTVHEALQKSENGTKLIVFDDLPWWMRNNEYVTGGYRFIPLDAKTGPLRLIASAFRWHNETINIHSHFIPSVLLAAFFIPYTLFNPPFSDPAPLDILTMLAFLASASACLISSASWHTLAGCARRRIFEWGACVDYCLPGLISCSIHTVYYNGFYCQGRTLLAYTLTTLAAAIAGSIAPFQPVFNEPKNKNLRIAFFLAICLTALAPLTHLAIQHGLWRMIKFAAPVAPSCAAYIVGLTFYATHYPESRWPGRFDCFGHSHQIWHLSILFGIYWHYTGSLVIFESRHGMACSLDTGVGAPMSSYLRGWGEWMLPAGLYHHGHPQLQHQMEYRVG</sequence>
<feature type="transmembrane region" description="Helical" evidence="7">
    <location>
        <begin position="647"/>
        <end position="667"/>
    </location>
</feature>
<dbReference type="PANTHER" id="PTHR20855">
    <property type="entry name" value="ADIPOR/PROGESTIN RECEPTOR-RELATED"/>
    <property type="match status" value="1"/>
</dbReference>
<feature type="compositionally biased region" description="Low complexity" evidence="6">
    <location>
        <begin position="367"/>
        <end position="384"/>
    </location>
</feature>
<name>A0A8K0JPQ0_9TREE</name>
<keyword evidence="9" id="KW-1185">Reference proteome</keyword>
<feature type="transmembrane region" description="Helical" evidence="7">
    <location>
        <begin position="774"/>
        <end position="794"/>
    </location>
</feature>
<feature type="transmembrane region" description="Helical" evidence="7">
    <location>
        <begin position="743"/>
        <end position="762"/>
    </location>
</feature>
<evidence type="ECO:0000313" key="9">
    <source>
        <dbReference type="Proteomes" id="UP000812966"/>
    </source>
</evidence>
<keyword evidence="3 7" id="KW-1133">Transmembrane helix</keyword>